<comment type="subcellular location">
    <subcellularLocation>
        <location evidence="1">Nucleus</location>
    </subcellularLocation>
</comment>
<dbReference type="OrthoDB" id="2593073at2759"/>
<evidence type="ECO:0000256" key="2">
    <source>
        <dbReference type="ARBA" id="ARBA00023242"/>
    </source>
</evidence>
<feature type="compositionally biased region" description="Basic and acidic residues" evidence="4">
    <location>
        <begin position="73"/>
        <end position="92"/>
    </location>
</feature>
<keyword evidence="2" id="KW-0539">Nucleus</keyword>
<dbReference type="Proteomes" id="UP000076761">
    <property type="component" value="Unassembled WGS sequence"/>
</dbReference>
<dbReference type="PROSITE" id="PS00036">
    <property type="entry name" value="BZIP_BASIC"/>
    <property type="match status" value="1"/>
</dbReference>
<proteinExistence type="predicted"/>
<feature type="compositionally biased region" description="Gly residues" evidence="4">
    <location>
        <begin position="58"/>
        <end position="67"/>
    </location>
</feature>
<dbReference type="CDD" id="cd14688">
    <property type="entry name" value="bZIP_YAP"/>
    <property type="match status" value="1"/>
</dbReference>
<evidence type="ECO:0000313" key="7">
    <source>
        <dbReference type="Proteomes" id="UP000076761"/>
    </source>
</evidence>
<protein>
    <recommendedName>
        <fullName evidence="5">BZIP domain-containing protein</fullName>
    </recommendedName>
</protein>
<dbReference type="EMBL" id="KV425607">
    <property type="protein sequence ID" value="KZT21354.1"/>
    <property type="molecule type" value="Genomic_DNA"/>
</dbReference>
<name>A0A165PQF3_9AGAM</name>
<dbReference type="InterPro" id="IPR050936">
    <property type="entry name" value="AP-1-like"/>
</dbReference>
<sequence>PPPHALVHPHMPPPPGYQYLEYPPPPPGAQPIQMVVPQPQPPQGGQPPPAGSQSPTGAGSGGEGGGRTLSQSKRAEQNRKAQRAFRERRDAHVKALEQRSQLLDAALASADEANRRWEECRALVDQLRIENAALRATL</sequence>
<evidence type="ECO:0000259" key="5">
    <source>
        <dbReference type="PROSITE" id="PS00036"/>
    </source>
</evidence>
<accession>A0A165PQF3</accession>
<evidence type="ECO:0000256" key="3">
    <source>
        <dbReference type="SAM" id="Coils"/>
    </source>
</evidence>
<dbReference type="Pfam" id="PF00170">
    <property type="entry name" value="bZIP_1"/>
    <property type="match status" value="1"/>
</dbReference>
<feature type="non-terminal residue" evidence="6">
    <location>
        <position position="1"/>
    </location>
</feature>
<dbReference type="PANTHER" id="PTHR40621">
    <property type="entry name" value="TRANSCRIPTION FACTOR KAPC-RELATED"/>
    <property type="match status" value="1"/>
</dbReference>
<evidence type="ECO:0000313" key="6">
    <source>
        <dbReference type="EMBL" id="KZT21354.1"/>
    </source>
</evidence>
<evidence type="ECO:0000256" key="1">
    <source>
        <dbReference type="ARBA" id="ARBA00004123"/>
    </source>
</evidence>
<feature type="compositionally biased region" description="Pro residues" evidence="4">
    <location>
        <begin position="1"/>
        <end position="29"/>
    </location>
</feature>
<dbReference type="SUPFAM" id="SSF57959">
    <property type="entry name" value="Leucine zipper domain"/>
    <property type="match status" value="1"/>
</dbReference>
<gene>
    <name evidence="6" type="ORF">NEOLEDRAFT_1024080</name>
</gene>
<keyword evidence="7" id="KW-1185">Reference proteome</keyword>
<feature type="coiled-coil region" evidence="3">
    <location>
        <begin position="93"/>
        <end position="130"/>
    </location>
</feature>
<dbReference type="InterPro" id="IPR004827">
    <property type="entry name" value="bZIP"/>
</dbReference>
<dbReference type="GO" id="GO:0001228">
    <property type="term" value="F:DNA-binding transcription activator activity, RNA polymerase II-specific"/>
    <property type="evidence" value="ECO:0007669"/>
    <property type="project" value="TreeGrafter"/>
</dbReference>
<reference evidence="6 7" key="1">
    <citation type="journal article" date="2016" name="Mol. Biol. Evol.">
        <title>Comparative Genomics of Early-Diverging Mushroom-Forming Fungi Provides Insights into the Origins of Lignocellulose Decay Capabilities.</title>
        <authorList>
            <person name="Nagy L.G."/>
            <person name="Riley R."/>
            <person name="Tritt A."/>
            <person name="Adam C."/>
            <person name="Daum C."/>
            <person name="Floudas D."/>
            <person name="Sun H."/>
            <person name="Yadav J.S."/>
            <person name="Pangilinan J."/>
            <person name="Larsson K.H."/>
            <person name="Matsuura K."/>
            <person name="Barry K."/>
            <person name="Labutti K."/>
            <person name="Kuo R."/>
            <person name="Ohm R.A."/>
            <person name="Bhattacharya S.S."/>
            <person name="Shirouzu T."/>
            <person name="Yoshinaga Y."/>
            <person name="Martin F.M."/>
            <person name="Grigoriev I.V."/>
            <person name="Hibbett D.S."/>
        </authorList>
    </citation>
    <scope>NUCLEOTIDE SEQUENCE [LARGE SCALE GENOMIC DNA]</scope>
    <source>
        <strain evidence="6 7">HHB14362 ss-1</strain>
    </source>
</reference>
<dbReference type="InParanoid" id="A0A165PQF3"/>
<keyword evidence="3" id="KW-0175">Coiled coil</keyword>
<organism evidence="6 7">
    <name type="scientific">Neolentinus lepideus HHB14362 ss-1</name>
    <dbReference type="NCBI Taxonomy" id="1314782"/>
    <lineage>
        <taxon>Eukaryota</taxon>
        <taxon>Fungi</taxon>
        <taxon>Dikarya</taxon>
        <taxon>Basidiomycota</taxon>
        <taxon>Agaricomycotina</taxon>
        <taxon>Agaricomycetes</taxon>
        <taxon>Gloeophyllales</taxon>
        <taxon>Gloeophyllaceae</taxon>
        <taxon>Neolentinus</taxon>
    </lineage>
</organism>
<feature type="domain" description="BZIP" evidence="5">
    <location>
        <begin position="73"/>
        <end position="88"/>
    </location>
</feature>
<dbReference type="GO" id="GO:0000976">
    <property type="term" value="F:transcription cis-regulatory region binding"/>
    <property type="evidence" value="ECO:0007669"/>
    <property type="project" value="InterPro"/>
</dbReference>
<dbReference type="GO" id="GO:0090575">
    <property type="term" value="C:RNA polymerase II transcription regulator complex"/>
    <property type="evidence" value="ECO:0007669"/>
    <property type="project" value="TreeGrafter"/>
</dbReference>
<dbReference type="AlphaFoldDB" id="A0A165PQF3"/>
<dbReference type="InterPro" id="IPR046347">
    <property type="entry name" value="bZIP_sf"/>
</dbReference>
<feature type="compositionally biased region" description="Pro residues" evidence="4">
    <location>
        <begin position="38"/>
        <end position="50"/>
    </location>
</feature>
<dbReference type="Gene3D" id="1.20.5.170">
    <property type="match status" value="1"/>
</dbReference>
<feature type="region of interest" description="Disordered" evidence="4">
    <location>
        <begin position="1"/>
        <end position="92"/>
    </location>
</feature>
<dbReference type="PANTHER" id="PTHR40621:SF6">
    <property type="entry name" value="AP-1-LIKE TRANSCRIPTION FACTOR YAP1-RELATED"/>
    <property type="match status" value="1"/>
</dbReference>
<dbReference type="STRING" id="1314782.A0A165PQF3"/>
<feature type="non-terminal residue" evidence="6">
    <location>
        <position position="138"/>
    </location>
</feature>
<evidence type="ECO:0000256" key="4">
    <source>
        <dbReference type="SAM" id="MobiDB-lite"/>
    </source>
</evidence>